<comment type="caution">
    <text evidence="4">The sequence shown here is derived from an EMBL/GenBank/DDBJ whole genome shotgun (WGS) entry which is preliminary data.</text>
</comment>
<feature type="domain" description="N-acetyltransferase" evidence="3">
    <location>
        <begin position="1"/>
        <end position="163"/>
    </location>
</feature>
<name>A0ABU8BV88_9RHOB</name>
<dbReference type="SUPFAM" id="SSF55729">
    <property type="entry name" value="Acyl-CoA N-acyltransferases (Nat)"/>
    <property type="match status" value="1"/>
</dbReference>
<dbReference type="InterPro" id="IPR016181">
    <property type="entry name" value="Acyl_CoA_acyltransferase"/>
</dbReference>
<dbReference type="RefSeq" id="WP_335422710.1">
    <property type="nucleotide sequence ID" value="NZ_JBALHR010000005.1"/>
</dbReference>
<dbReference type="InterPro" id="IPR050832">
    <property type="entry name" value="Bact_Acetyltransf"/>
</dbReference>
<dbReference type="InterPro" id="IPR000182">
    <property type="entry name" value="GNAT_dom"/>
</dbReference>
<accession>A0ABU8BV88</accession>
<keyword evidence="2" id="KW-0012">Acyltransferase</keyword>
<dbReference type="PROSITE" id="PS51186">
    <property type="entry name" value="GNAT"/>
    <property type="match status" value="1"/>
</dbReference>
<dbReference type="Gene3D" id="3.40.630.30">
    <property type="match status" value="1"/>
</dbReference>
<evidence type="ECO:0000313" key="4">
    <source>
        <dbReference type="EMBL" id="MEH7828606.1"/>
    </source>
</evidence>
<dbReference type="CDD" id="cd04301">
    <property type="entry name" value="NAT_SF"/>
    <property type="match status" value="1"/>
</dbReference>
<organism evidence="4 5">
    <name type="scientific">Gemmobacter denitrificans</name>
    <dbReference type="NCBI Taxonomy" id="3123040"/>
    <lineage>
        <taxon>Bacteria</taxon>
        <taxon>Pseudomonadati</taxon>
        <taxon>Pseudomonadota</taxon>
        <taxon>Alphaproteobacteria</taxon>
        <taxon>Rhodobacterales</taxon>
        <taxon>Paracoccaceae</taxon>
        <taxon>Gemmobacter</taxon>
    </lineage>
</organism>
<dbReference type="Pfam" id="PF00583">
    <property type="entry name" value="Acetyltransf_1"/>
    <property type="match status" value="1"/>
</dbReference>
<sequence>MIRDLTRADLGSVAALFAAAADYTRLERGEITDPVALAEEFFADAPPGIDPASSLRLGVFAGARLVGKADVAFGYPGAQDAYIGLMIFDPLARGAGLGAGLLREIESRARVRGATRLLIAALEANEKGRAFWQREGFLPEQVFPDREYGAARHTVHRMVKSLI</sequence>
<evidence type="ECO:0000256" key="2">
    <source>
        <dbReference type="ARBA" id="ARBA00023315"/>
    </source>
</evidence>
<keyword evidence="1" id="KW-0808">Transferase</keyword>
<gene>
    <name evidence="4" type="ORF">V6590_10630</name>
</gene>
<proteinExistence type="predicted"/>
<evidence type="ECO:0000256" key="1">
    <source>
        <dbReference type="ARBA" id="ARBA00022679"/>
    </source>
</evidence>
<keyword evidence="5" id="KW-1185">Reference proteome</keyword>
<dbReference type="PANTHER" id="PTHR43877">
    <property type="entry name" value="AMINOALKYLPHOSPHONATE N-ACETYLTRANSFERASE-RELATED-RELATED"/>
    <property type="match status" value="1"/>
</dbReference>
<dbReference type="Proteomes" id="UP001431963">
    <property type="component" value="Unassembled WGS sequence"/>
</dbReference>
<reference evidence="4" key="1">
    <citation type="submission" date="2024-02" db="EMBL/GenBank/DDBJ databases">
        <title>Genome sequences of strain Gemmobacter sp. JM10B15.</title>
        <authorList>
            <person name="Zhang M."/>
        </authorList>
    </citation>
    <scope>NUCLEOTIDE SEQUENCE</scope>
    <source>
        <strain evidence="4">JM10B15</strain>
    </source>
</reference>
<evidence type="ECO:0000313" key="5">
    <source>
        <dbReference type="Proteomes" id="UP001431963"/>
    </source>
</evidence>
<evidence type="ECO:0000259" key="3">
    <source>
        <dbReference type="PROSITE" id="PS51186"/>
    </source>
</evidence>
<protein>
    <submittedName>
        <fullName evidence="4">GNAT family N-acetyltransferase</fullName>
    </submittedName>
</protein>
<dbReference type="EMBL" id="JBALHR010000005">
    <property type="protein sequence ID" value="MEH7828606.1"/>
    <property type="molecule type" value="Genomic_DNA"/>
</dbReference>